<evidence type="ECO:0000313" key="6">
    <source>
        <dbReference type="EMBL" id="JAG86648.1"/>
    </source>
</evidence>
<dbReference type="PANTHER" id="PTHR11566">
    <property type="entry name" value="DYNAMIN"/>
    <property type="match status" value="1"/>
</dbReference>
<feature type="compositionally biased region" description="Low complexity" evidence="3">
    <location>
        <begin position="22"/>
        <end position="32"/>
    </location>
</feature>
<dbReference type="Pfam" id="PF00350">
    <property type="entry name" value="Dynamin_N"/>
    <property type="match status" value="1"/>
</dbReference>
<dbReference type="GO" id="GO:0005525">
    <property type="term" value="F:GTP binding"/>
    <property type="evidence" value="ECO:0007669"/>
    <property type="project" value="UniProtKB-KW"/>
</dbReference>
<dbReference type="SMART" id="SM00053">
    <property type="entry name" value="DYNc"/>
    <property type="match status" value="1"/>
</dbReference>
<evidence type="ECO:0000259" key="4">
    <source>
        <dbReference type="PROSITE" id="PS51388"/>
    </source>
</evidence>
<accession>A0A0C9S6J8</accession>
<dbReference type="InterPro" id="IPR030381">
    <property type="entry name" value="G_DYNAMIN_dom"/>
</dbReference>
<dbReference type="PANTHER" id="PTHR11566:SF173">
    <property type="entry name" value="DYNAMIN-RELATED PROTEIN 4C"/>
    <property type="match status" value="1"/>
</dbReference>
<dbReference type="FunFam" id="3.40.50.300:FF:001237">
    <property type="entry name" value="Dynamin-related protein 4C"/>
    <property type="match status" value="1"/>
</dbReference>
<sequence length="712" mass="79617">MSTSSFDERMQMSSLFMSDIVQNQENANASGNENEEEREEGMETTQVEVSGGDSSLSLNVSYKKEIRPLLDAIDKLRNMDIMKEGIQLPSIVVVGDQSSGKSSVLESLAGIKLPRGQGICTRVPLIMRLQSCADQSQTEISIEFNGIKQIIHEQEITSKIELATQAIAGQHKGISYSPIILHIKKVGTPDLTMVDLPGITRVPVGGQPADIHEQISDIIKHYISPKESIILNVLAANVDFPTCESIKMSQDVDEHGERTLAVVTKSDLAPEGLLEKVTGDAVNIGLGYVCVRNGIRDETNEEARRKEKEFFDFHPQLRKLDKSMVGIPVLAKKLMGIQSASIHRSLPDILKEIESMLERRQGELSSLPPHLCNPGEAEVVFVKLLNDMKESLKKIVIHGEFQQFADDPQMHCTARLREMFEKYYRGLCLCGAPSANGKFLGRETEMLEEAKGVGLPNFLPRSVFLQLVQHMVEEVSDMSVALASDVWDYLESVICKVVHLYCQCYPQLHSRVKRALQGLIMQKKKECIDHVKECIDKEKDIDFTLTPVYMETYTELLKAKSQFMDRLGKLIHQAKRGGYSRDSGFDLEEKTVLVEGIGHVGVADIMEIPIERLESAYEMQMSILAYWKVVLFRMGDGIPLHLQFISRKLVGSEFESQILKDVGGPNFGSMEKVLTESPSVATKRKSLMNSVHLLRESKTTVAELMHRNAVVV</sequence>
<dbReference type="InterPro" id="IPR000375">
    <property type="entry name" value="Dynamin_stalk"/>
</dbReference>
<dbReference type="InterPro" id="IPR001401">
    <property type="entry name" value="Dynamin_GTPase"/>
</dbReference>
<dbReference type="InterPro" id="IPR045063">
    <property type="entry name" value="Dynamin_N"/>
</dbReference>
<dbReference type="Pfam" id="PF01031">
    <property type="entry name" value="Dynamin_M"/>
    <property type="match status" value="1"/>
</dbReference>
<dbReference type="Gene3D" id="3.40.50.300">
    <property type="entry name" value="P-loop containing nucleotide triphosphate hydrolases"/>
    <property type="match status" value="1"/>
</dbReference>
<keyword evidence="2" id="KW-0342">GTP-binding</keyword>
<dbReference type="Pfam" id="PF02212">
    <property type="entry name" value="GED"/>
    <property type="match status" value="1"/>
</dbReference>
<feature type="domain" description="GED" evidence="4">
    <location>
        <begin position="616"/>
        <end position="709"/>
    </location>
</feature>
<feature type="domain" description="Dynamin-type G" evidence="5">
    <location>
        <begin position="85"/>
        <end position="347"/>
    </location>
</feature>
<dbReference type="PROSITE" id="PS51388">
    <property type="entry name" value="GED"/>
    <property type="match status" value="1"/>
</dbReference>
<dbReference type="GO" id="GO:0016020">
    <property type="term" value="C:membrane"/>
    <property type="evidence" value="ECO:0007669"/>
    <property type="project" value="TreeGrafter"/>
</dbReference>
<dbReference type="InterPro" id="IPR027417">
    <property type="entry name" value="P-loop_NTPase"/>
</dbReference>
<keyword evidence="1" id="KW-0547">Nucleotide-binding</keyword>
<dbReference type="GO" id="GO:0005874">
    <property type="term" value="C:microtubule"/>
    <property type="evidence" value="ECO:0007669"/>
    <property type="project" value="TreeGrafter"/>
</dbReference>
<dbReference type="GO" id="GO:0008017">
    <property type="term" value="F:microtubule binding"/>
    <property type="evidence" value="ECO:0007669"/>
    <property type="project" value="TreeGrafter"/>
</dbReference>
<evidence type="ECO:0000256" key="3">
    <source>
        <dbReference type="SAM" id="MobiDB-lite"/>
    </source>
</evidence>
<dbReference type="PROSITE" id="PS51718">
    <property type="entry name" value="G_DYNAMIN_2"/>
    <property type="match status" value="1"/>
</dbReference>
<proteinExistence type="predicted"/>
<name>A0A0C9S6J8_9CONI</name>
<dbReference type="CDD" id="cd08771">
    <property type="entry name" value="DLP_1"/>
    <property type="match status" value="1"/>
</dbReference>
<dbReference type="GO" id="GO:0003924">
    <property type="term" value="F:GTPase activity"/>
    <property type="evidence" value="ECO:0007669"/>
    <property type="project" value="InterPro"/>
</dbReference>
<evidence type="ECO:0000256" key="1">
    <source>
        <dbReference type="ARBA" id="ARBA00022741"/>
    </source>
</evidence>
<organism evidence="6">
    <name type="scientific">Wollemia nobilis</name>
    <dbReference type="NCBI Taxonomy" id="56998"/>
    <lineage>
        <taxon>Eukaryota</taxon>
        <taxon>Viridiplantae</taxon>
        <taxon>Streptophyta</taxon>
        <taxon>Embryophyta</taxon>
        <taxon>Tracheophyta</taxon>
        <taxon>Spermatophyta</taxon>
        <taxon>Pinopsida</taxon>
        <taxon>Pinidae</taxon>
        <taxon>Conifers II</taxon>
        <taxon>Araucariales</taxon>
        <taxon>Araucariaceae</taxon>
        <taxon>Wollemia</taxon>
    </lineage>
</organism>
<dbReference type="Gene3D" id="1.20.120.1240">
    <property type="entry name" value="Dynamin, middle domain"/>
    <property type="match status" value="1"/>
</dbReference>
<dbReference type="PRINTS" id="PR00195">
    <property type="entry name" value="DYNAMIN"/>
</dbReference>
<dbReference type="AlphaFoldDB" id="A0A0C9S6J8"/>
<feature type="region of interest" description="Disordered" evidence="3">
    <location>
        <begin position="17"/>
        <end position="52"/>
    </location>
</feature>
<protein>
    <submittedName>
        <fullName evidence="6">TSA: Wollemia nobilis Ref_Wollemi_Transcript_14676_2408 transcribed RNA sequence</fullName>
    </submittedName>
</protein>
<feature type="compositionally biased region" description="Acidic residues" evidence="3">
    <location>
        <begin position="33"/>
        <end position="42"/>
    </location>
</feature>
<reference evidence="6" key="1">
    <citation type="submission" date="2015-02" db="EMBL/GenBank/DDBJ databases">
        <title>A transcriptome of Wollemia nobilis - a relic of Gondwana.</title>
        <authorList>
            <person name="Chia J.Y."/>
            <person name="Leong Y.S."/>
            <person name="Abdul Karim S."/>
            <person name="Wan Azmi N."/>
            <person name="Hercus R."/>
            <person name="Croft L."/>
        </authorList>
    </citation>
    <scope>NUCLEOTIDE SEQUENCE</scope>
    <source>
        <strain evidence="6">MaeBrown</strain>
        <tissue evidence="6">Leaf</tissue>
    </source>
</reference>
<dbReference type="SUPFAM" id="SSF52540">
    <property type="entry name" value="P-loop containing nucleoside triphosphate hydrolases"/>
    <property type="match status" value="1"/>
</dbReference>
<dbReference type="GO" id="GO:0005737">
    <property type="term" value="C:cytoplasm"/>
    <property type="evidence" value="ECO:0007669"/>
    <property type="project" value="TreeGrafter"/>
</dbReference>
<dbReference type="InterPro" id="IPR020850">
    <property type="entry name" value="GED_dom"/>
</dbReference>
<evidence type="ECO:0000256" key="2">
    <source>
        <dbReference type="ARBA" id="ARBA00023134"/>
    </source>
</evidence>
<dbReference type="InterPro" id="IPR003130">
    <property type="entry name" value="GED"/>
</dbReference>
<dbReference type="EMBL" id="GCHU01014592">
    <property type="protein sequence ID" value="JAG86648.1"/>
    <property type="molecule type" value="Transcribed_RNA"/>
</dbReference>
<evidence type="ECO:0000259" key="5">
    <source>
        <dbReference type="PROSITE" id="PS51718"/>
    </source>
</evidence>
<dbReference type="InterPro" id="IPR022812">
    <property type="entry name" value="Dynamin"/>
</dbReference>